<dbReference type="InterPro" id="IPR006750">
    <property type="entry name" value="YdcZ"/>
</dbReference>
<dbReference type="AlphaFoldDB" id="A0A1H0WJE6"/>
<keyword evidence="1" id="KW-0472">Membrane</keyword>
<evidence type="ECO:0000313" key="2">
    <source>
        <dbReference type="EMBL" id="SDP90713.1"/>
    </source>
</evidence>
<feature type="transmembrane region" description="Helical" evidence="1">
    <location>
        <begin position="162"/>
        <end position="180"/>
    </location>
</feature>
<feature type="transmembrane region" description="Helical" evidence="1">
    <location>
        <begin position="34"/>
        <end position="54"/>
    </location>
</feature>
<proteinExistence type="predicted"/>
<keyword evidence="1" id="KW-0812">Transmembrane</keyword>
<dbReference type="Proteomes" id="UP000199651">
    <property type="component" value="Unassembled WGS sequence"/>
</dbReference>
<organism evidence="2 3">
    <name type="scientific">Actinokineospora alba</name>
    <dbReference type="NCBI Taxonomy" id="504798"/>
    <lineage>
        <taxon>Bacteria</taxon>
        <taxon>Bacillati</taxon>
        <taxon>Actinomycetota</taxon>
        <taxon>Actinomycetes</taxon>
        <taxon>Pseudonocardiales</taxon>
        <taxon>Pseudonocardiaceae</taxon>
        <taxon>Actinokineospora</taxon>
    </lineage>
</organism>
<evidence type="ECO:0000256" key="1">
    <source>
        <dbReference type="SAM" id="Phobius"/>
    </source>
</evidence>
<protein>
    <submittedName>
        <fullName evidence="2">Transporter family-2 protein</fullName>
    </submittedName>
</protein>
<feature type="transmembrane region" description="Helical" evidence="1">
    <location>
        <begin position="286"/>
        <end position="303"/>
    </location>
</feature>
<dbReference type="PANTHER" id="PTHR34821:SF2">
    <property type="entry name" value="INNER MEMBRANE PROTEIN YDCZ"/>
    <property type="match status" value="1"/>
</dbReference>
<feature type="transmembrane region" description="Helical" evidence="1">
    <location>
        <begin position="132"/>
        <end position="150"/>
    </location>
</feature>
<dbReference type="STRING" id="504798.SAMN05421871_101693"/>
<name>A0A1H0WJE6_9PSEU</name>
<evidence type="ECO:0000313" key="3">
    <source>
        <dbReference type="Proteomes" id="UP000199651"/>
    </source>
</evidence>
<feature type="transmembrane region" description="Helical" evidence="1">
    <location>
        <begin position="192"/>
        <end position="213"/>
    </location>
</feature>
<feature type="transmembrane region" description="Helical" evidence="1">
    <location>
        <begin position="253"/>
        <end position="274"/>
    </location>
</feature>
<gene>
    <name evidence="2" type="ORF">SAMN05192558_12225</name>
</gene>
<reference evidence="3" key="1">
    <citation type="submission" date="2016-10" db="EMBL/GenBank/DDBJ databases">
        <authorList>
            <person name="Varghese N."/>
            <person name="Submissions S."/>
        </authorList>
    </citation>
    <scope>NUCLEOTIDE SEQUENCE [LARGE SCALE GENOMIC DNA]</scope>
    <source>
        <strain evidence="3">IBRC-M 10655</strain>
    </source>
</reference>
<dbReference type="Pfam" id="PF04657">
    <property type="entry name" value="DMT_YdcZ"/>
    <property type="match status" value="2"/>
</dbReference>
<feature type="transmembrane region" description="Helical" evidence="1">
    <location>
        <begin position="97"/>
        <end position="120"/>
    </location>
</feature>
<dbReference type="EMBL" id="FNJB01000022">
    <property type="protein sequence ID" value="SDP90713.1"/>
    <property type="molecule type" value="Genomic_DNA"/>
</dbReference>
<sequence>MSRPLGAVVATLGGVVLAAQSRINGQLGSHLGDGLIAALISFAIGLVILLIAVVSMPTARAGIGRFREAISTGQLRPWQCLGGAAGAWYVTSQGLTVTLLGVAVFTVAVVAGQVVSSLLVDRAGIAPGAAQPITVTRGIGAALAVVAVGIAVSDEFNRPGHLWLALVPALAGVGLGWQQAVNGQVRAASGSVAFASMLNFAVGLVALVIASTVDVSIRGLPNSPPTQWWLYVGGALGVVALSTAVFAVRLVGVLMVGLCAVAGQLVGALLLDVVAPPPGEGVEPTTVIGVALTLAAVGIAAVPRRE</sequence>
<keyword evidence="1" id="KW-1133">Transmembrane helix</keyword>
<dbReference type="PANTHER" id="PTHR34821">
    <property type="entry name" value="INNER MEMBRANE PROTEIN YDCZ"/>
    <property type="match status" value="1"/>
</dbReference>
<dbReference type="RefSeq" id="WP_091384078.1">
    <property type="nucleotide sequence ID" value="NZ_FNDV01000001.1"/>
</dbReference>
<keyword evidence="3" id="KW-1185">Reference proteome</keyword>
<dbReference type="GO" id="GO:0005886">
    <property type="term" value="C:plasma membrane"/>
    <property type="evidence" value="ECO:0007669"/>
    <property type="project" value="TreeGrafter"/>
</dbReference>
<feature type="transmembrane region" description="Helical" evidence="1">
    <location>
        <begin position="228"/>
        <end position="248"/>
    </location>
</feature>
<accession>A0A1H0WJE6</accession>
<dbReference type="OrthoDB" id="6463253at2"/>